<dbReference type="InterPro" id="IPR020922">
    <property type="entry name" value="dITP/XTP_pyrophosphatase"/>
</dbReference>
<dbReference type="GO" id="GO:0009146">
    <property type="term" value="P:purine nucleoside triphosphate catabolic process"/>
    <property type="evidence" value="ECO:0007669"/>
    <property type="project" value="UniProtKB-UniRule"/>
</dbReference>
<dbReference type="GO" id="GO:0036220">
    <property type="term" value="F:ITP diphosphatase activity"/>
    <property type="evidence" value="ECO:0007669"/>
    <property type="project" value="UniProtKB-UniRule"/>
</dbReference>
<protein>
    <recommendedName>
        <fullName evidence="10">dITP/XTP pyrophosphatase</fullName>
        <ecNumber evidence="10">3.6.1.66</ecNumber>
    </recommendedName>
    <alternativeName>
        <fullName evidence="10">Non-canonical purine NTP pyrophosphatase</fullName>
    </alternativeName>
    <alternativeName>
        <fullName evidence="10">Non-standard purine NTP pyrophosphatase</fullName>
    </alternativeName>
    <alternativeName>
        <fullName evidence="10">Nucleoside-triphosphate diphosphatase</fullName>
    </alternativeName>
    <alternativeName>
        <fullName evidence="10">Nucleoside-triphosphate pyrophosphatase</fullName>
        <shortName evidence="10">NTPase</shortName>
    </alternativeName>
</protein>
<dbReference type="EMBL" id="CP015496">
    <property type="protein sequence ID" value="AUI73765.1"/>
    <property type="molecule type" value="Genomic_DNA"/>
</dbReference>
<reference evidence="15 19" key="5">
    <citation type="submission" date="2019-10" db="EMBL/GenBank/DDBJ databases">
        <title>Draft genome sequences of Lactobacillus strains.</title>
        <authorList>
            <person name="Cho G.-S."/>
            <person name="Fagbemigun O."/>
            <person name="Brinks E."/>
            <person name="Franz C.M.A.P."/>
        </authorList>
    </citation>
    <scope>NUCLEOTIDE SEQUENCE [LARGE SCALE GENOMIC DNA]</scope>
    <source>
        <strain evidence="15 19">313</strain>
    </source>
</reference>
<name>A0A0D5MH85_LACHE</name>
<evidence type="ECO:0000313" key="12">
    <source>
        <dbReference type="EMBL" id="AUI73765.1"/>
    </source>
</evidence>
<evidence type="ECO:0000313" key="19">
    <source>
        <dbReference type="Proteomes" id="UP000430466"/>
    </source>
</evidence>
<dbReference type="FunFam" id="3.90.950.10:FF:000001">
    <property type="entry name" value="dITP/XTP pyrophosphatase"/>
    <property type="match status" value="1"/>
</dbReference>
<dbReference type="GO" id="GO:0036222">
    <property type="term" value="F:XTP diphosphatase activity"/>
    <property type="evidence" value="ECO:0007669"/>
    <property type="project" value="UniProtKB-UniRule"/>
</dbReference>
<keyword evidence="7 10" id="KW-0546">Nucleotide metabolism</keyword>
<dbReference type="PANTHER" id="PTHR11067:SF9">
    <property type="entry name" value="INOSINE TRIPHOSPHATE PYROPHOSPHATASE"/>
    <property type="match status" value="1"/>
</dbReference>
<reference evidence="13 18" key="2">
    <citation type="submission" date="2016-10" db="EMBL/GenBank/DDBJ databases">
        <title>Complete genomic sequencing of Lactobacillus helveticus LH99 and comparative genome analysis.</title>
        <authorList>
            <person name="Li N."/>
            <person name="You C."/>
            <person name="Liu Z."/>
        </authorList>
    </citation>
    <scope>NUCLEOTIDE SEQUENCE [LARGE SCALE GENOMIC DNA]</scope>
    <source>
        <strain evidence="13 18">LH99</strain>
    </source>
</reference>
<dbReference type="EMBL" id="WHOE01000039">
    <property type="protein sequence ID" value="MPW14634.1"/>
    <property type="molecule type" value="Genomic_DNA"/>
</dbReference>
<reference evidence="17" key="1">
    <citation type="submission" date="2016-05" db="EMBL/GenBank/DDBJ databases">
        <title>Genome sequence of Lactobacillus helveticus FAM8105.</title>
        <authorList>
            <person name="Ahrens C."/>
            <person name="Schmid M."/>
        </authorList>
    </citation>
    <scope>NUCLEOTIDE SEQUENCE [LARGE SCALE GENOMIC DNA]</scope>
    <source>
        <strain evidence="17">FAM8105</strain>
    </source>
</reference>
<keyword evidence="5 10" id="KW-0378">Hydrolase</keyword>
<sequence>MTKEILFATGNQGKAKELKEAFKRAGVGVEIKTNADLDNPPHPIESGRTFEANAKIKAHELADFSGLPTIADDSGLMVDALNGEPGVRSARYAGEAHNDAKNNAKLLANLGGVPDEKRTAKFWTTIVVSMPGEFDKDLVVSGTCSGRILAAPRGEDGFGYDPLFFIPEKGKTFAQMTTDEKNEISHRGNAVRKLLQELPDWLKQFN</sequence>
<dbReference type="GO" id="GO:0009117">
    <property type="term" value="P:nucleotide metabolic process"/>
    <property type="evidence" value="ECO:0007669"/>
    <property type="project" value="UniProtKB-KW"/>
</dbReference>
<evidence type="ECO:0000313" key="15">
    <source>
        <dbReference type="EMBL" id="MPW14634.1"/>
    </source>
</evidence>
<gene>
    <name evidence="13" type="ORF">BC335_0446</name>
    <name evidence="15" type="ORF">GDZ32_06700</name>
    <name evidence="16" type="ORF">IMAU30003_02006</name>
    <name evidence="12" type="ORF">Lh8105_02135</name>
    <name evidence="14" type="ORF">LHEJCM1062_16240</name>
</gene>
<evidence type="ECO:0000256" key="8">
    <source>
        <dbReference type="ARBA" id="ARBA00051875"/>
    </source>
</evidence>
<feature type="active site" description="Proton acceptor" evidence="10">
    <location>
        <position position="73"/>
    </location>
</feature>
<evidence type="ECO:0000256" key="1">
    <source>
        <dbReference type="ARBA" id="ARBA00008023"/>
    </source>
</evidence>
<evidence type="ECO:0000256" key="10">
    <source>
        <dbReference type="HAMAP-Rule" id="MF_01405"/>
    </source>
</evidence>
<dbReference type="PANTHER" id="PTHR11067">
    <property type="entry name" value="INOSINE TRIPHOSPHATE PYROPHOSPHATASE/HAM1 PROTEIN"/>
    <property type="match status" value="1"/>
</dbReference>
<dbReference type="Proteomes" id="UP000651333">
    <property type="component" value="Unassembled WGS sequence"/>
</dbReference>
<evidence type="ECO:0000256" key="7">
    <source>
        <dbReference type="ARBA" id="ARBA00023080"/>
    </source>
</evidence>
<reference evidence="12" key="3">
    <citation type="journal article" date="2018" name="Front. Microbiol.">
        <title>Comparative Genomics of Completely Sequenced Lactobacillus helveticus Genomes Provides Insights into Strain-Specific Genes and Resolves Metagenomics Data Down to the Strain Level.</title>
        <authorList>
            <person name="Schmid M."/>
            <person name="Muri J."/>
            <person name="Melidis D."/>
            <person name="Varadarajan A.R."/>
            <person name="Somerville V."/>
            <person name="Wicki A."/>
            <person name="Moser A."/>
            <person name="Bourqui M."/>
            <person name="Wenzel C."/>
            <person name="Eugster-Meier E."/>
            <person name="Frey J.E."/>
            <person name="Irmler S."/>
            <person name="Ahrens C.H."/>
        </authorList>
    </citation>
    <scope>NUCLEOTIDE SEQUENCE</scope>
    <source>
        <strain evidence="12">FAM8105</strain>
    </source>
</reference>
<dbReference type="Gene3D" id="3.90.950.10">
    <property type="match status" value="1"/>
</dbReference>
<keyword evidence="6 10" id="KW-0460">Magnesium</keyword>
<comment type="cofactor">
    <cofactor evidence="10">
        <name>Mg(2+)</name>
        <dbReference type="ChEBI" id="CHEBI:18420"/>
    </cofactor>
    <text evidence="10">Binds 1 Mg(2+) ion per subunit.</text>
</comment>
<dbReference type="AlphaFoldDB" id="A0A0D5MH85"/>
<comment type="catalytic activity">
    <reaction evidence="9 10">
        <text>XTP + H2O = XMP + diphosphate + H(+)</text>
        <dbReference type="Rhea" id="RHEA:28610"/>
        <dbReference type="ChEBI" id="CHEBI:15377"/>
        <dbReference type="ChEBI" id="CHEBI:15378"/>
        <dbReference type="ChEBI" id="CHEBI:33019"/>
        <dbReference type="ChEBI" id="CHEBI:57464"/>
        <dbReference type="ChEBI" id="CHEBI:61314"/>
        <dbReference type="EC" id="3.6.1.66"/>
    </reaction>
</comment>
<evidence type="ECO:0000256" key="5">
    <source>
        <dbReference type="ARBA" id="ARBA00022801"/>
    </source>
</evidence>
<evidence type="ECO:0000313" key="17">
    <source>
        <dbReference type="Proteomes" id="UP000234562"/>
    </source>
</evidence>
<dbReference type="EMBL" id="BLYV01000353">
    <property type="protein sequence ID" value="GFP13752.1"/>
    <property type="molecule type" value="Genomic_DNA"/>
</dbReference>
<dbReference type="GO" id="GO:0017111">
    <property type="term" value="F:ribonucleoside triphosphate phosphatase activity"/>
    <property type="evidence" value="ECO:0007669"/>
    <property type="project" value="InterPro"/>
</dbReference>
<comment type="catalytic activity">
    <reaction evidence="10">
        <text>ITP + H2O = IMP + diphosphate + H(+)</text>
        <dbReference type="Rhea" id="RHEA:29399"/>
        <dbReference type="ChEBI" id="CHEBI:15377"/>
        <dbReference type="ChEBI" id="CHEBI:15378"/>
        <dbReference type="ChEBI" id="CHEBI:33019"/>
        <dbReference type="ChEBI" id="CHEBI:58053"/>
        <dbReference type="ChEBI" id="CHEBI:61402"/>
        <dbReference type="EC" id="3.6.1.66"/>
    </reaction>
</comment>
<comment type="similarity">
    <text evidence="1 10 11">Belongs to the HAM1 NTPase family.</text>
</comment>
<dbReference type="KEGG" id="lhd:HUO_03185"/>
<evidence type="ECO:0000313" key="16">
    <source>
        <dbReference type="EMBL" id="NRO35751.1"/>
    </source>
</evidence>
<feature type="binding site" evidence="10">
    <location>
        <position position="181"/>
    </location>
    <ligand>
        <name>substrate</name>
    </ligand>
</feature>
<dbReference type="InterPro" id="IPR029001">
    <property type="entry name" value="ITPase-like_fam"/>
</dbReference>
<evidence type="ECO:0000256" key="2">
    <source>
        <dbReference type="ARBA" id="ARBA00011738"/>
    </source>
</evidence>
<dbReference type="Proteomes" id="UP000234562">
    <property type="component" value="Chromosome"/>
</dbReference>
<dbReference type="GO" id="GO:0000166">
    <property type="term" value="F:nucleotide binding"/>
    <property type="evidence" value="ECO:0007669"/>
    <property type="project" value="UniProtKB-KW"/>
</dbReference>
<dbReference type="HAMAP" id="MF_01405">
    <property type="entry name" value="Non_canon_purine_NTPase"/>
    <property type="match status" value="1"/>
</dbReference>
<evidence type="ECO:0000256" key="3">
    <source>
        <dbReference type="ARBA" id="ARBA00022723"/>
    </source>
</evidence>
<keyword evidence="3 10" id="KW-0479">Metal-binding</keyword>
<dbReference type="GO" id="GO:0046872">
    <property type="term" value="F:metal ion binding"/>
    <property type="evidence" value="ECO:0007669"/>
    <property type="project" value="UniProtKB-KW"/>
</dbReference>
<dbReference type="NCBIfam" id="NF011397">
    <property type="entry name" value="PRK14822.1"/>
    <property type="match status" value="1"/>
</dbReference>
<evidence type="ECO:0000313" key="18">
    <source>
        <dbReference type="Proteomes" id="UP000267794"/>
    </source>
</evidence>
<dbReference type="GO" id="GO:0035870">
    <property type="term" value="F:dITP diphosphatase activity"/>
    <property type="evidence" value="ECO:0007669"/>
    <property type="project" value="UniProtKB-UniRule"/>
</dbReference>
<dbReference type="Proteomes" id="UP000630086">
    <property type="component" value="Unassembled WGS sequence"/>
</dbReference>
<dbReference type="OMA" id="YDPIFQP"/>
<dbReference type="NCBIfam" id="TIGR00042">
    <property type="entry name" value="RdgB/HAM1 family non-canonical purine NTP pyrophosphatase"/>
    <property type="match status" value="1"/>
</dbReference>
<dbReference type="Proteomes" id="UP000267794">
    <property type="component" value="Chromosome"/>
</dbReference>
<evidence type="ECO:0000256" key="9">
    <source>
        <dbReference type="ARBA" id="ARBA00052017"/>
    </source>
</evidence>
<accession>A0A0D5MH85</accession>
<dbReference type="RefSeq" id="WP_003631882.1">
    <property type="nucleotide sequence ID" value="NZ_AP023028.1"/>
</dbReference>
<feature type="binding site" evidence="10">
    <location>
        <position position="74"/>
    </location>
    <ligand>
        <name>substrate</name>
    </ligand>
</feature>
<dbReference type="EC" id="3.6.1.66" evidence="10"/>
<feature type="binding site" evidence="10">
    <location>
        <position position="73"/>
    </location>
    <ligand>
        <name>Mg(2+)</name>
        <dbReference type="ChEBI" id="CHEBI:18420"/>
    </ligand>
</feature>
<feature type="binding site" evidence="10">
    <location>
        <begin position="186"/>
        <end position="187"/>
    </location>
    <ligand>
        <name>substrate</name>
    </ligand>
</feature>
<comment type="subunit">
    <text evidence="2 10">Homodimer.</text>
</comment>
<evidence type="ECO:0000313" key="14">
    <source>
        <dbReference type="EMBL" id="GFP13752.1"/>
    </source>
</evidence>
<evidence type="ECO:0000256" key="4">
    <source>
        <dbReference type="ARBA" id="ARBA00022741"/>
    </source>
</evidence>
<feature type="binding site" evidence="10">
    <location>
        <begin position="9"/>
        <end position="14"/>
    </location>
    <ligand>
        <name>substrate</name>
    </ligand>
</feature>
<reference evidence="16" key="4">
    <citation type="submission" date="2019-09" db="EMBL/GenBank/DDBJ databases">
        <title>Comparative genomic analysis of Lactobacillus helveticus.</title>
        <authorList>
            <person name="Zhang H."/>
            <person name="Chen Y."/>
            <person name="Zhong Z."/>
        </authorList>
    </citation>
    <scope>NUCLEOTIDE SEQUENCE</scope>
    <source>
        <strain evidence="16">IMAU30003</strain>
    </source>
</reference>
<dbReference type="EMBL" id="CP017982">
    <property type="protein sequence ID" value="AYE60980.1"/>
    <property type="molecule type" value="Genomic_DNA"/>
</dbReference>
<dbReference type="GO" id="GO:0005829">
    <property type="term" value="C:cytosol"/>
    <property type="evidence" value="ECO:0007669"/>
    <property type="project" value="TreeGrafter"/>
</dbReference>
<evidence type="ECO:0000313" key="13">
    <source>
        <dbReference type="EMBL" id="AYE60980.1"/>
    </source>
</evidence>
<dbReference type="InterPro" id="IPR002637">
    <property type="entry name" value="RdgB/HAM1"/>
</dbReference>
<dbReference type="EMBL" id="WCHB01000123">
    <property type="protein sequence ID" value="NRO35751.1"/>
    <property type="molecule type" value="Genomic_DNA"/>
</dbReference>
<keyword evidence="4 10" id="KW-0547">Nucleotide-binding</keyword>
<evidence type="ECO:0000256" key="6">
    <source>
        <dbReference type="ARBA" id="ARBA00022842"/>
    </source>
</evidence>
<evidence type="ECO:0000256" key="11">
    <source>
        <dbReference type="RuleBase" id="RU003781"/>
    </source>
</evidence>
<dbReference type="SUPFAM" id="SSF52972">
    <property type="entry name" value="ITPase-like"/>
    <property type="match status" value="1"/>
</dbReference>
<dbReference type="Pfam" id="PF01725">
    <property type="entry name" value="Ham1p_like"/>
    <property type="match status" value="1"/>
</dbReference>
<proteinExistence type="inferred from homology"/>
<reference evidence="14" key="6">
    <citation type="submission" date="2020-07" db="EMBL/GenBank/DDBJ databases">
        <title>Draft genome sequence of Lactobacillus helveticus strain JCM 1062.</title>
        <authorList>
            <person name="Endo A."/>
            <person name="Maeno S."/>
            <person name="Kido Y."/>
        </authorList>
    </citation>
    <scope>NUCLEOTIDE SEQUENCE</scope>
    <source>
        <strain evidence="14">JCM 1062</strain>
    </source>
</reference>
<dbReference type="Proteomes" id="UP000430466">
    <property type="component" value="Unassembled WGS sequence"/>
</dbReference>
<dbReference type="CDD" id="cd00515">
    <property type="entry name" value="HAM1"/>
    <property type="match status" value="1"/>
</dbReference>
<comment type="function">
    <text evidence="10">Pyrophosphatase that catalyzes the hydrolysis of nucleoside triphosphates to their monophosphate derivatives, with a high preference for the non-canonical purine nucleotides XTP (xanthosine triphosphate), dITP (deoxyinosine triphosphate) and ITP. Seems to function as a house-cleaning enzyme that removes non-canonical purine nucleotides from the nucleotide pool, thus preventing their incorporation into DNA/RNA and avoiding chromosomal lesions.</text>
</comment>
<organism evidence="15 19">
    <name type="scientific">Lactobacillus helveticus</name>
    <name type="common">Lactobacillus suntoryeus</name>
    <dbReference type="NCBI Taxonomy" id="1587"/>
    <lineage>
        <taxon>Bacteria</taxon>
        <taxon>Bacillati</taxon>
        <taxon>Bacillota</taxon>
        <taxon>Bacilli</taxon>
        <taxon>Lactobacillales</taxon>
        <taxon>Lactobacillaceae</taxon>
        <taxon>Lactobacillus</taxon>
    </lineage>
</organism>
<feature type="binding site" evidence="10">
    <location>
        <begin position="158"/>
        <end position="161"/>
    </location>
    <ligand>
        <name>substrate</name>
    </ligand>
</feature>
<comment type="catalytic activity">
    <reaction evidence="8 10">
        <text>dITP + H2O = dIMP + diphosphate + H(+)</text>
        <dbReference type="Rhea" id="RHEA:28342"/>
        <dbReference type="ChEBI" id="CHEBI:15377"/>
        <dbReference type="ChEBI" id="CHEBI:15378"/>
        <dbReference type="ChEBI" id="CHEBI:33019"/>
        <dbReference type="ChEBI" id="CHEBI:61194"/>
        <dbReference type="ChEBI" id="CHEBI:61382"/>
        <dbReference type="EC" id="3.6.1.66"/>
    </reaction>
</comment>
<comment type="caution">
    <text evidence="10">Lacks conserved residue(s) required for the propagation of feature annotation.</text>
</comment>